<sequence length="216" mass="23795">MTQVFGYHTPEGAVLATDSLALTFDPQTNEPQRDVVRKVLRLSSHCVLIAAGAGHGLALAQAFADHVRKSGLQESDGILDQALPFCTAHWLPIRNRLGAFFQSHEDLDRTYLLFAAMVQRPGRMEPRVLLLGCDEPGEPLTALPVGPAVAIPRHMGFEMRMARLSAEEKDLDNVEKIVEGFLVRLAAQSEDVAPPLIFLRVDKDGVQERTRHEASP</sequence>
<evidence type="ECO:0000313" key="1">
    <source>
        <dbReference type="EMBL" id="SMC20252.1"/>
    </source>
</evidence>
<organism evidence="1 2">
    <name type="scientific">Desulfacinum hydrothermale DSM 13146</name>
    <dbReference type="NCBI Taxonomy" id="1121390"/>
    <lineage>
        <taxon>Bacteria</taxon>
        <taxon>Pseudomonadati</taxon>
        <taxon>Thermodesulfobacteriota</taxon>
        <taxon>Syntrophobacteria</taxon>
        <taxon>Syntrophobacterales</taxon>
        <taxon>Syntrophobacteraceae</taxon>
        <taxon>Desulfacinum</taxon>
    </lineage>
</organism>
<dbReference type="OrthoDB" id="5508678at2"/>
<dbReference type="AlphaFoldDB" id="A0A1W1X8G1"/>
<gene>
    <name evidence="1" type="ORF">SAMN02746041_00852</name>
</gene>
<evidence type="ECO:0000313" key="2">
    <source>
        <dbReference type="Proteomes" id="UP000192783"/>
    </source>
</evidence>
<name>A0A1W1X8G1_9BACT</name>
<dbReference type="Proteomes" id="UP000192783">
    <property type="component" value="Unassembled WGS sequence"/>
</dbReference>
<dbReference type="EMBL" id="FWXF01000003">
    <property type="protein sequence ID" value="SMC20252.1"/>
    <property type="molecule type" value="Genomic_DNA"/>
</dbReference>
<protein>
    <recommendedName>
        <fullName evidence="3">20S proteasome, alpha and beta subunits</fullName>
    </recommendedName>
</protein>
<reference evidence="1 2" key="1">
    <citation type="submission" date="2017-04" db="EMBL/GenBank/DDBJ databases">
        <authorList>
            <person name="Afonso C.L."/>
            <person name="Miller P.J."/>
            <person name="Scott M.A."/>
            <person name="Spackman E."/>
            <person name="Goraichik I."/>
            <person name="Dimitrov K.M."/>
            <person name="Suarez D.L."/>
            <person name="Swayne D.E."/>
        </authorList>
    </citation>
    <scope>NUCLEOTIDE SEQUENCE [LARGE SCALE GENOMIC DNA]</scope>
    <source>
        <strain evidence="1 2">DSM 13146</strain>
    </source>
</reference>
<keyword evidence="2" id="KW-1185">Reference proteome</keyword>
<evidence type="ECO:0008006" key="3">
    <source>
        <dbReference type="Google" id="ProtNLM"/>
    </source>
</evidence>
<accession>A0A1W1X8G1</accession>
<proteinExistence type="predicted"/>
<dbReference type="RefSeq" id="WP_084056606.1">
    <property type="nucleotide sequence ID" value="NZ_FWXF01000003.1"/>
</dbReference>